<keyword evidence="3" id="KW-0418">Kinase</keyword>
<dbReference type="PANTHER" id="PTHR40448">
    <property type="entry name" value="TWO-COMPONENT SENSOR HISTIDINE KINASE"/>
    <property type="match status" value="1"/>
</dbReference>
<dbReference type="Pfam" id="PF14501">
    <property type="entry name" value="HATPase_c_5"/>
    <property type="match status" value="1"/>
</dbReference>
<keyword evidence="1" id="KW-1133">Transmembrane helix</keyword>
<keyword evidence="1" id="KW-0472">Membrane</keyword>
<feature type="transmembrane region" description="Helical" evidence="1">
    <location>
        <begin position="180"/>
        <end position="198"/>
    </location>
</feature>
<evidence type="ECO:0000256" key="1">
    <source>
        <dbReference type="SAM" id="Phobius"/>
    </source>
</evidence>
<accession>A0ABY6SX63</accession>
<protein>
    <submittedName>
        <fullName evidence="3">Sensor histidine kinase</fullName>
    </submittedName>
</protein>
<feature type="domain" description="Sensor histidine kinase NatK-like C-terminal" evidence="2">
    <location>
        <begin position="361"/>
        <end position="464"/>
    </location>
</feature>
<comment type="caution">
    <text evidence="3">The sequence shown here is derived from an EMBL/GenBank/DDBJ whole genome shotgun (WGS) entry which is preliminary data.</text>
</comment>
<dbReference type="GO" id="GO:0016301">
    <property type="term" value="F:kinase activity"/>
    <property type="evidence" value="ECO:0007669"/>
    <property type="project" value="UniProtKB-KW"/>
</dbReference>
<feature type="transmembrane region" description="Helical" evidence="1">
    <location>
        <begin position="71"/>
        <end position="91"/>
    </location>
</feature>
<keyword evidence="1" id="KW-0812">Transmembrane</keyword>
<dbReference type="CDD" id="cd16935">
    <property type="entry name" value="HATPase_AgrC-ComD-like"/>
    <property type="match status" value="1"/>
</dbReference>
<feature type="transmembrane region" description="Helical" evidence="1">
    <location>
        <begin position="137"/>
        <end position="160"/>
    </location>
</feature>
<feature type="transmembrane region" description="Helical" evidence="1">
    <location>
        <begin position="12"/>
        <end position="29"/>
    </location>
</feature>
<feature type="transmembrane region" description="Helical" evidence="1">
    <location>
        <begin position="218"/>
        <end position="241"/>
    </location>
</feature>
<dbReference type="SUPFAM" id="SSF55874">
    <property type="entry name" value="ATPase domain of HSP90 chaperone/DNA topoisomerase II/histidine kinase"/>
    <property type="match status" value="1"/>
</dbReference>
<sequence>MNYVQISENSINIITCFVVSFLYVIRYNFYKDFLGFKIKNIKFILLLCFLLIFDLSSQIVINFISSISLDLFNLIINTIIYIYLSALIYFFCNGNLVIKIYSILVESTIWLLVAIAMFPFDFYLFPEINKLNLSPMIHIVIGCFSFCFTSLLSLFILYFFLRKLCSYINSNKIITLEKSLFILIPCLSIYSLAKFFYYVQKFTVNNTTYFLPYISSKIYYILTPIISILLGISLLIIAYVLKRMIDSEEEKHKIILMKHQFECQVNHIKNLEKFYNDTSKIQHDMKNHIICLKSLAFNNNLSELKSYLLKLDDTLKKSALKIKTGNPISDCIINEKLDIASTHNIGFNCNFIIPKNSSIDSFDLCILLGNSLDNAIDACNKITSSTIKKEINLKSYIRDLFMIIEIINSKQEPIKYINNKIESTKPNKLIHGIGLDNIREIAKKYDGIVDIIEEKNLFNLYIMLKIKNRD</sequence>
<proteinExistence type="predicted"/>
<evidence type="ECO:0000259" key="2">
    <source>
        <dbReference type="Pfam" id="PF14501"/>
    </source>
</evidence>
<name>A0ABY6SX63_9CLOT</name>
<evidence type="ECO:0000313" key="3">
    <source>
        <dbReference type="EMBL" id="VDG72831.1"/>
    </source>
</evidence>
<keyword evidence="3" id="KW-0808">Transferase</keyword>
<dbReference type="PANTHER" id="PTHR40448:SF1">
    <property type="entry name" value="TWO-COMPONENT SENSOR HISTIDINE KINASE"/>
    <property type="match status" value="1"/>
</dbReference>
<keyword evidence="4" id="KW-1185">Reference proteome</keyword>
<feature type="transmembrane region" description="Helical" evidence="1">
    <location>
        <begin position="41"/>
        <end position="65"/>
    </location>
</feature>
<reference evidence="3 4" key="1">
    <citation type="submission" date="2018-11" db="EMBL/GenBank/DDBJ databases">
        <authorList>
            <consortium name="Pathogen Informatics"/>
        </authorList>
    </citation>
    <scope>NUCLEOTIDE SEQUENCE [LARGE SCALE GENOMIC DNA]</scope>
    <source>
        <strain evidence="3 4">NCTC10913</strain>
    </source>
</reference>
<feature type="transmembrane region" description="Helical" evidence="1">
    <location>
        <begin position="103"/>
        <end position="125"/>
    </location>
</feature>
<dbReference type="InterPro" id="IPR032834">
    <property type="entry name" value="NatK-like_C"/>
</dbReference>
<organism evidence="3 4">
    <name type="scientific">Clostridium carnis</name>
    <dbReference type="NCBI Taxonomy" id="1530"/>
    <lineage>
        <taxon>Bacteria</taxon>
        <taxon>Bacillati</taxon>
        <taxon>Bacillota</taxon>
        <taxon>Clostridia</taxon>
        <taxon>Eubacteriales</taxon>
        <taxon>Clostridiaceae</taxon>
        <taxon>Clostridium</taxon>
    </lineage>
</organism>
<evidence type="ECO:0000313" key="4">
    <source>
        <dbReference type="Proteomes" id="UP000277570"/>
    </source>
</evidence>
<dbReference type="EMBL" id="UYIN01000019">
    <property type="protein sequence ID" value="VDG72831.1"/>
    <property type="molecule type" value="Genomic_DNA"/>
</dbReference>
<dbReference type="InterPro" id="IPR036890">
    <property type="entry name" value="HATPase_C_sf"/>
</dbReference>
<gene>
    <name evidence="3" type="ORF">NCTC10913_03159</name>
</gene>
<dbReference type="Proteomes" id="UP000277570">
    <property type="component" value="Unassembled WGS sequence"/>
</dbReference>
<dbReference type="Gene3D" id="3.30.565.10">
    <property type="entry name" value="Histidine kinase-like ATPase, C-terminal domain"/>
    <property type="match status" value="1"/>
</dbReference>